<name>A0AAX6I0D6_IRIPA</name>
<dbReference type="GO" id="GO:0032541">
    <property type="term" value="C:cortical endoplasmic reticulum"/>
    <property type="evidence" value="ECO:0007669"/>
    <property type="project" value="TreeGrafter"/>
</dbReference>
<dbReference type="GO" id="GO:0016125">
    <property type="term" value="P:sterol metabolic process"/>
    <property type="evidence" value="ECO:0007669"/>
    <property type="project" value="UniProtKB-UniRule"/>
</dbReference>
<comment type="caution">
    <text evidence="11">The sequence shown here is derived from an EMBL/GenBank/DDBJ whole genome shotgun (WGS) entry which is preliminary data.</text>
</comment>
<comment type="subcellular location">
    <subcellularLocation>
        <location evidence="1 10">Endoplasmic reticulum membrane</location>
        <topology evidence="1 10">Multi-pass membrane protein</topology>
    </subcellularLocation>
</comment>
<accession>A0AAX6I0D6</accession>
<comment type="function">
    <text evidence="10">Regulates also the sphingolipid metabolism.</text>
</comment>
<evidence type="ECO:0000256" key="4">
    <source>
        <dbReference type="ARBA" id="ARBA00022692"/>
    </source>
</evidence>
<evidence type="ECO:0000256" key="5">
    <source>
        <dbReference type="ARBA" id="ARBA00022824"/>
    </source>
</evidence>
<proteinExistence type="inferred from homology"/>
<dbReference type="Pfam" id="PF04161">
    <property type="entry name" value="Arv1"/>
    <property type="match status" value="1"/>
</dbReference>
<reference evidence="11" key="1">
    <citation type="journal article" date="2023" name="GigaByte">
        <title>Genome assembly of the bearded iris, Iris pallida Lam.</title>
        <authorList>
            <person name="Bruccoleri R.E."/>
            <person name="Oakeley E.J."/>
            <person name="Faust A.M.E."/>
            <person name="Altorfer M."/>
            <person name="Dessus-Babus S."/>
            <person name="Burckhardt D."/>
            <person name="Oertli M."/>
            <person name="Naumann U."/>
            <person name="Petersen F."/>
            <person name="Wong J."/>
        </authorList>
    </citation>
    <scope>NUCLEOTIDE SEQUENCE</scope>
    <source>
        <strain evidence="11">GSM-AAB239-AS_SAM_17_03QT</strain>
    </source>
</reference>
<evidence type="ECO:0000256" key="3">
    <source>
        <dbReference type="ARBA" id="ARBA00022448"/>
    </source>
</evidence>
<feature type="transmembrane region" description="Helical" evidence="10">
    <location>
        <begin position="154"/>
        <end position="174"/>
    </location>
</feature>
<evidence type="ECO:0000256" key="6">
    <source>
        <dbReference type="ARBA" id="ARBA00022989"/>
    </source>
</evidence>
<organism evidence="11 12">
    <name type="scientific">Iris pallida</name>
    <name type="common">Sweet iris</name>
    <dbReference type="NCBI Taxonomy" id="29817"/>
    <lineage>
        <taxon>Eukaryota</taxon>
        <taxon>Viridiplantae</taxon>
        <taxon>Streptophyta</taxon>
        <taxon>Embryophyta</taxon>
        <taxon>Tracheophyta</taxon>
        <taxon>Spermatophyta</taxon>
        <taxon>Magnoliopsida</taxon>
        <taxon>Liliopsida</taxon>
        <taxon>Asparagales</taxon>
        <taxon>Iridaceae</taxon>
        <taxon>Iridoideae</taxon>
        <taxon>Irideae</taxon>
        <taxon>Iris</taxon>
    </lineage>
</organism>
<keyword evidence="7 10" id="KW-0445">Lipid transport</keyword>
<keyword evidence="3 10" id="KW-0813">Transport</keyword>
<feature type="transmembrane region" description="Helical" evidence="10">
    <location>
        <begin position="180"/>
        <end position="200"/>
    </location>
</feature>
<dbReference type="EMBL" id="JANAVB010005598">
    <property type="protein sequence ID" value="KAJ6846453.1"/>
    <property type="molecule type" value="Genomic_DNA"/>
</dbReference>
<comment type="function">
    <text evidence="10">Mediator of sterol homeostasis involved in sterol uptake, trafficking and distribution into membranes.</text>
</comment>
<keyword evidence="6 10" id="KW-1133">Transmembrane helix</keyword>
<keyword evidence="12" id="KW-1185">Reference proteome</keyword>
<comment type="similarity">
    <text evidence="2 10">Belongs to the ARV1 family.</text>
</comment>
<dbReference type="GO" id="GO:0005794">
    <property type="term" value="C:Golgi apparatus"/>
    <property type="evidence" value="ECO:0007669"/>
    <property type="project" value="TreeGrafter"/>
</dbReference>
<feature type="transmembrane region" description="Helical" evidence="10">
    <location>
        <begin position="119"/>
        <end position="142"/>
    </location>
</feature>
<evidence type="ECO:0000256" key="2">
    <source>
        <dbReference type="ARBA" id="ARBA00009187"/>
    </source>
</evidence>
<dbReference type="PANTHER" id="PTHR14467">
    <property type="entry name" value="ARV1"/>
    <property type="match status" value="1"/>
</dbReference>
<evidence type="ECO:0000313" key="11">
    <source>
        <dbReference type="EMBL" id="KAJ6846453.1"/>
    </source>
</evidence>
<reference evidence="11" key="2">
    <citation type="submission" date="2023-04" db="EMBL/GenBank/DDBJ databases">
        <authorList>
            <person name="Bruccoleri R.E."/>
            <person name="Oakeley E.J."/>
            <person name="Faust A.-M."/>
            <person name="Dessus-Babus S."/>
            <person name="Altorfer M."/>
            <person name="Burckhardt D."/>
            <person name="Oertli M."/>
            <person name="Naumann U."/>
            <person name="Petersen F."/>
            <person name="Wong J."/>
        </authorList>
    </citation>
    <scope>NUCLEOTIDE SEQUENCE</scope>
    <source>
        <strain evidence="11">GSM-AAB239-AS_SAM_17_03QT</strain>
        <tissue evidence="11">Leaf</tissue>
    </source>
</reference>
<gene>
    <name evidence="11" type="ORF">M6B38_280920</name>
</gene>
<dbReference type="PANTHER" id="PTHR14467:SF0">
    <property type="entry name" value="PROTEIN ARV1"/>
    <property type="match status" value="1"/>
</dbReference>
<keyword evidence="10" id="KW-0746">Sphingolipid metabolism</keyword>
<keyword evidence="8 10" id="KW-0443">Lipid metabolism</keyword>
<sequence length="233" mass="26524">MNLQCVNCGHDIGKLFVQYSPGNIRLMKCENCNAVADPYIECEFMILLIDLILHKTKAYRHLLYNMFSLEVNNIKGMMWKFNLAYIFLDAYMISVLRTSKDDWDSSGSLLLPVLTCLKVLIDVLLGNFIAVSVVLVGTKVLLTSTFNIMRYKEILLALLISSYFKLFLIATMVWEFPSSVFFIIDVFVLSSNAVALRVMTRLRTSRCVAVCFAAHSAKFLVTDFLMPLFSISF</sequence>
<evidence type="ECO:0000256" key="7">
    <source>
        <dbReference type="ARBA" id="ARBA00023055"/>
    </source>
</evidence>
<protein>
    <recommendedName>
        <fullName evidence="10">Protein ARV</fullName>
    </recommendedName>
</protein>
<keyword evidence="5 10" id="KW-0256">Endoplasmic reticulum</keyword>
<feature type="transmembrane region" description="Helical" evidence="10">
    <location>
        <begin position="81"/>
        <end position="99"/>
    </location>
</feature>
<evidence type="ECO:0000256" key="9">
    <source>
        <dbReference type="ARBA" id="ARBA00023136"/>
    </source>
</evidence>
<dbReference type="GO" id="GO:0097036">
    <property type="term" value="P:regulation of plasma membrane sterol distribution"/>
    <property type="evidence" value="ECO:0007669"/>
    <property type="project" value="UniProtKB-UniRule"/>
</dbReference>
<keyword evidence="4 10" id="KW-0812">Transmembrane</keyword>
<dbReference type="GO" id="GO:0005789">
    <property type="term" value="C:endoplasmic reticulum membrane"/>
    <property type="evidence" value="ECO:0007669"/>
    <property type="project" value="UniProtKB-SubCell"/>
</dbReference>
<evidence type="ECO:0000256" key="8">
    <source>
        <dbReference type="ARBA" id="ARBA00023098"/>
    </source>
</evidence>
<dbReference type="GO" id="GO:0032366">
    <property type="term" value="P:intracellular sterol transport"/>
    <property type="evidence" value="ECO:0007669"/>
    <property type="project" value="UniProtKB-UniRule"/>
</dbReference>
<dbReference type="AlphaFoldDB" id="A0AAX6I0D6"/>
<evidence type="ECO:0000256" key="1">
    <source>
        <dbReference type="ARBA" id="ARBA00004477"/>
    </source>
</evidence>
<evidence type="ECO:0000256" key="10">
    <source>
        <dbReference type="RuleBase" id="RU368065"/>
    </source>
</evidence>
<evidence type="ECO:0000313" key="12">
    <source>
        <dbReference type="Proteomes" id="UP001140949"/>
    </source>
</evidence>
<dbReference type="InterPro" id="IPR007290">
    <property type="entry name" value="Arv1"/>
</dbReference>
<dbReference type="GO" id="GO:0006665">
    <property type="term" value="P:sphingolipid metabolic process"/>
    <property type="evidence" value="ECO:0007669"/>
    <property type="project" value="UniProtKB-UniRule"/>
</dbReference>
<dbReference type="Proteomes" id="UP001140949">
    <property type="component" value="Unassembled WGS sequence"/>
</dbReference>
<keyword evidence="9 10" id="KW-0472">Membrane</keyword>
<feature type="transmembrane region" description="Helical" evidence="10">
    <location>
        <begin position="207"/>
        <end position="229"/>
    </location>
</feature>